<dbReference type="GO" id="GO:0005737">
    <property type="term" value="C:cytoplasm"/>
    <property type="evidence" value="ECO:0007669"/>
    <property type="project" value="UniProtKB-SubCell"/>
</dbReference>
<evidence type="ECO:0000313" key="4">
    <source>
        <dbReference type="EMBL" id="SVB21099.1"/>
    </source>
</evidence>
<dbReference type="InterPro" id="IPR033919">
    <property type="entry name" value="TSA/FSA_arc/bac"/>
</dbReference>
<dbReference type="PANTHER" id="PTHR10683">
    <property type="entry name" value="TRANSALDOLASE"/>
    <property type="match status" value="1"/>
</dbReference>
<sequence>VKLFLDTANIQEIRDGVRMGVISGVTTNPSLAASEGIGSRENYKAAVQEISDILDGPISIEVVSLDAEGMVAEGRDIAEWIPNPWVKIPSTAAGFEAISILSNDGIKINQTLCFSLNQALLGAQAGSTVVSPFVGRLDDIGQQGMDLIEEIVTVFDVQQIETQVLAASIRHTLHCSSAARAGAHIATVPYKVLRQMVQHPLTDAGVSRFLADWEKAGNA</sequence>
<reference evidence="4" key="1">
    <citation type="submission" date="2018-05" db="EMBL/GenBank/DDBJ databases">
        <authorList>
            <person name="Lanie J.A."/>
            <person name="Ng W.-L."/>
            <person name="Kazmierczak K.M."/>
            <person name="Andrzejewski T.M."/>
            <person name="Davidsen T.M."/>
            <person name="Wayne K.J."/>
            <person name="Tettelin H."/>
            <person name="Glass J.I."/>
            <person name="Rusch D."/>
            <person name="Podicherti R."/>
            <person name="Tsui H.-C.T."/>
            <person name="Winkler M.E."/>
        </authorList>
    </citation>
    <scope>NUCLEOTIDE SEQUENCE</scope>
</reference>
<dbReference type="GO" id="GO:0005975">
    <property type="term" value="P:carbohydrate metabolic process"/>
    <property type="evidence" value="ECO:0007669"/>
    <property type="project" value="InterPro"/>
</dbReference>
<feature type="non-terminal residue" evidence="4">
    <location>
        <position position="1"/>
    </location>
</feature>
<gene>
    <name evidence="4" type="ORF">METZ01_LOCUS173953</name>
</gene>
<dbReference type="PANTHER" id="PTHR10683:SF40">
    <property type="entry name" value="FRUCTOSE-6-PHOSPHATE ALDOLASE 1-RELATED"/>
    <property type="match status" value="1"/>
</dbReference>
<organism evidence="4">
    <name type="scientific">marine metagenome</name>
    <dbReference type="NCBI Taxonomy" id="408172"/>
    <lineage>
        <taxon>unclassified sequences</taxon>
        <taxon>metagenomes</taxon>
        <taxon>ecological metagenomes</taxon>
    </lineage>
</organism>
<dbReference type="Pfam" id="PF00923">
    <property type="entry name" value="TAL_FSA"/>
    <property type="match status" value="1"/>
</dbReference>
<protein>
    <recommendedName>
        <fullName evidence="5">Transaldolase</fullName>
    </recommendedName>
</protein>
<dbReference type="NCBIfam" id="TIGR00875">
    <property type="entry name" value="fsa_talC_mipB"/>
    <property type="match status" value="1"/>
</dbReference>
<dbReference type="InterPro" id="IPR004731">
    <property type="entry name" value="Transaldolase_3B/F6P_aldolase"/>
</dbReference>
<evidence type="ECO:0000256" key="2">
    <source>
        <dbReference type="ARBA" id="ARBA00022490"/>
    </source>
</evidence>
<dbReference type="SUPFAM" id="SSF51569">
    <property type="entry name" value="Aldolase"/>
    <property type="match status" value="1"/>
</dbReference>
<proteinExistence type="predicted"/>
<dbReference type="AlphaFoldDB" id="A0A382C5F2"/>
<dbReference type="InterPro" id="IPR013785">
    <property type="entry name" value="Aldolase_TIM"/>
</dbReference>
<accession>A0A382C5F2</accession>
<dbReference type="InterPro" id="IPR001585">
    <property type="entry name" value="TAL/FSA"/>
</dbReference>
<dbReference type="CDD" id="cd00956">
    <property type="entry name" value="Transaldolase_FSA"/>
    <property type="match status" value="1"/>
</dbReference>
<evidence type="ECO:0000256" key="3">
    <source>
        <dbReference type="ARBA" id="ARBA00023270"/>
    </source>
</evidence>
<dbReference type="FunFam" id="3.20.20.70:FF:000018">
    <property type="entry name" value="Probable transaldolase"/>
    <property type="match status" value="1"/>
</dbReference>
<dbReference type="EMBL" id="UINC01032820">
    <property type="protein sequence ID" value="SVB21099.1"/>
    <property type="molecule type" value="Genomic_DNA"/>
</dbReference>
<comment type="subcellular location">
    <subcellularLocation>
        <location evidence="1">Cytoplasm</location>
    </subcellularLocation>
</comment>
<dbReference type="Gene3D" id="3.20.20.70">
    <property type="entry name" value="Aldolase class I"/>
    <property type="match status" value="1"/>
</dbReference>
<dbReference type="GO" id="GO:0016832">
    <property type="term" value="F:aldehyde-lyase activity"/>
    <property type="evidence" value="ECO:0007669"/>
    <property type="project" value="InterPro"/>
</dbReference>
<keyword evidence="2" id="KW-0963">Cytoplasm</keyword>
<keyword evidence="3" id="KW-0704">Schiff base</keyword>
<evidence type="ECO:0000256" key="1">
    <source>
        <dbReference type="ARBA" id="ARBA00004496"/>
    </source>
</evidence>
<evidence type="ECO:0008006" key="5">
    <source>
        <dbReference type="Google" id="ProtNLM"/>
    </source>
</evidence>
<name>A0A382C5F2_9ZZZZ</name>